<evidence type="ECO:0000313" key="3">
    <source>
        <dbReference type="EMBL" id="WOO83839.1"/>
    </source>
</evidence>
<dbReference type="GeneID" id="87810531"/>
<feature type="coiled-coil region" evidence="1">
    <location>
        <begin position="516"/>
        <end position="550"/>
    </location>
</feature>
<evidence type="ECO:0000256" key="2">
    <source>
        <dbReference type="SAM" id="MobiDB-lite"/>
    </source>
</evidence>
<evidence type="ECO:0000313" key="4">
    <source>
        <dbReference type="Proteomes" id="UP000827549"/>
    </source>
</evidence>
<dbReference type="AlphaFoldDB" id="A0AAF0YF75"/>
<accession>A0AAF0YF75</accession>
<keyword evidence="4" id="KW-1185">Reference proteome</keyword>
<protein>
    <submittedName>
        <fullName evidence="3">Uncharacterized protein</fullName>
    </submittedName>
</protein>
<dbReference type="Proteomes" id="UP000827549">
    <property type="component" value="Chromosome 5"/>
</dbReference>
<dbReference type="EMBL" id="CP086718">
    <property type="protein sequence ID" value="WOO83839.1"/>
    <property type="molecule type" value="Genomic_DNA"/>
</dbReference>
<sequence length="585" mass="64596">MPAPCFIPLSSTKLGVPDFGLRLPHCFLLSTMASMSAELVSIICEHLASTASQGTLATVALCSNAVNNIAVPILYRRLELTRENADIIFCGVPRVEYDYTSPSKEEYETELAAFNAKWHDSVDPGHKPPFPPFGTEADEPEDDDDEDEVDGQHAAVWADLVPDDNYDEAAAVAASNDANWDRRLDLLEHCQTLTIASVPRPGLVRDLLVAAAIHVNYINATEWSENPDAWPIFPNLKQIAFSAAAVSYIADYELAHKSDNEPEMYDFGDGSHDESQETYFPFGHLVQFAFGAPQDVCIIAPTTTVPRSTMVFNTLRMPASKMRSNYAFEASYGHRGYEATIASQLSALAFYSLPKKVNTVTYHRMRGPAASKGRAELFRLFYHLVESPLASGEDRARDILADLALQDTWSTEARKLVQTVDELELIDVECDTDATEEAIRLAVEQGVAANPKRYQDTEIDFVPEDTDAQLAQELADANAELDEIGPLLETWGSYRSYVEREKANVALEAALGTAGEEEARTNVAFWEEKREAIERRVKELTEASEKARTEAREKRVLASSKPRVVYTAGANAEPCVVCGATHVEA</sequence>
<evidence type="ECO:0000256" key="1">
    <source>
        <dbReference type="SAM" id="Coils"/>
    </source>
</evidence>
<dbReference type="RefSeq" id="XP_062629865.1">
    <property type="nucleotide sequence ID" value="XM_062773881.1"/>
</dbReference>
<feature type="compositionally biased region" description="Acidic residues" evidence="2">
    <location>
        <begin position="136"/>
        <end position="149"/>
    </location>
</feature>
<reference evidence="3" key="1">
    <citation type="submission" date="2023-10" db="EMBL/GenBank/DDBJ databases">
        <authorList>
            <person name="Noh H."/>
        </authorList>
    </citation>
    <scope>NUCLEOTIDE SEQUENCE</scope>
    <source>
        <strain evidence="3">DUCC4014</strain>
    </source>
</reference>
<name>A0AAF0YF75_9TREE</name>
<organism evidence="3 4">
    <name type="scientific">Vanrija pseudolonga</name>
    <dbReference type="NCBI Taxonomy" id="143232"/>
    <lineage>
        <taxon>Eukaryota</taxon>
        <taxon>Fungi</taxon>
        <taxon>Dikarya</taxon>
        <taxon>Basidiomycota</taxon>
        <taxon>Agaricomycotina</taxon>
        <taxon>Tremellomycetes</taxon>
        <taxon>Trichosporonales</taxon>
        <taxon>Trichosporonaceae</taxon>
        <taxon>Vanrija</taxon>
    </lineage>
</organism>
<gene>
    <name evidence="3" type="ORF">LOC62_05G007358</name>
</gene>
<feature type="region of interest" description="Disordered" evidence="2">
    <location>
        <begin position="120"/>
        <end position="151"/>
    </location>
</feature>
<proteinExistence type="predicted"/>
<keyword evidence="1" id="KW-0175">Coiled coil</keyword>